<name>A0ABV9NPV3_9BACI</name>
<evidence type="ECO:0000313" key="2">
    <source>
        <dbReference type="EMBL" id="MFC4735433.1"/>
    </source>
</evidence>
<dbReference type="EC" id="2.3.-.-" evidence="2"/>
<dbReference type="InterPro" id="IPR016181">
    <property type="entry name" value="Acyl_CoA_acyltransferase"/>
</dbReference>
<dbReference type="PROSITE" id="PS51186">
    <property type="entry name" value="GNAT"/>
    <property type="match status" value="1"/>
</dbReference>
<reference evidence="3" key="1">
    <citation type="journal article" date="2019" name="Int. J. Syst. Evol. Microbiol.">
        <title>The Global Catalogue of Microorganisms (GCM) 10K type strain sequencing project: providing services to taxonomists for standard genome sequencing and annotation.</title>
        <authorList>
            <consortium name="The Broad Institute Genomics Platform"/>
            <consortium name="The Broad Institute Genome Sequencing Center for Infectious Disease"/>
            <person name="Wu L."/>
            <person name="Ma J."/>
        </authorList>
    </citation>
    <scope>NUCLEOTIDE SEQUENCE [LARGE SCALE GENOMIC DNA]</scope>
    <source>
        <strain evidence="3">JCM 12165</strain>
    </source>
</reference>
<keyword evidence="2" id="KW-0012">Acyltransferase</keyword>
<keyword evidence="2" id="KW-0808">Transferase</keyword>
<dbReference type="InterPro" id="IPR000182">
    <property type="entry name" value="GNAT_dom"/>
</dbReference>
<proteinExistence type="predicted"/>
<dbReference type="Pfam" id="PF00583">
    <property type="entry name" value="Acetyltransf_1"/>
    <property type="match status" value="1"/>
</dbReference>
<keyword evidence="3" id="KW-1185">Reference proteome</keyword>
<dbReference type="CDD" id="cd04301">
    <property type="entry name" value="NAT_SF"/>
    <property type="match status" value="1"/>
</dbReference>
<comment type="caution">
    <text evidence="2">The sequence shown here is derived from an EMBL/GenBank/DDBJ whole genome shotgun (WGS) entry which is preliminary data.</text>
</comment>
<evidence type="ECO:0000259" key="1">
    <source>
        <dbReference type="PROSITE" id="PS51186"/>
    </source>
</evidence>
<feature type="domain" description="N-acetyltransferase" evidence="1">
    <location>
        <begin position="1"/>
        <end position="177"/>
    </location>
</feature>
<protein>
    <submittedName>
        <fullName evidence="2">GNAT family N-acetyltransferase</fullName>
        <ecNumber evidence="2">2.3.-.-</ecNumber>
    </submittedName>
</protein>
<organism evidence="2 3">
    <name type="scientific">Bacillus daqingensis</name>
    <dbReference type="NCBI Taxonomy" id="872396"/>
    <lineage>
        <taxon>Bacteria</taxon>
        <taxon>Bacillati</taxon>
        <taxon>Bacillota</taxon>
        <taxon>Bacilli</taxon>
        <taxon>Bacillales</taxon>
        <taxon>Bacillaceae</taxon>
        <taxon>Bacillus</taxon>
    </lineage>
</organism>
<dbReference type="RefSeq" id="WP_377908056.1">
    <property type="nucleotide sequence ID" value="NZ_JBHSGK010000003.1"/>
</dbReference>
<evidence type="ECO:0000313" key="3">
    <source>
        <dbReference type="Proteomes" id="UP001595896"/>
    </source>
</evidence>
<sequence>MLIRKADVSDAESIAAIHVNTWLHTYRDILHEDALKSWTMKERVKRWENSLPSAISGGNAMYVAADQGTLCGFVLSGTMRDAKLRMRYSGEIYGLFVHPSYQRKGFGTGLLHTALEHLHGLGHKRAALWHLENTSDRSFFKTEGAELVYESEVTIAGKVYTQSAFGFESTKRSHVKS</sequence>
<accession>A0ABV9NPV3</accession>
<dbReference type="GO" id="GO:0016746">
    <property type="term" value="F:acyltransferase activity"/>
    <property type="evidence" value="ECO:0007669"/>
    <property type="project" value="UniProtKB-KW"/>
</dbReference>
<dbReference type="Proteomes" id="UP001595896">
    <property type="component" value="Unassembled WGS sequence"/>
</dbReference>
<dbReference type="EMBL" id="JBHSGK010000003">
    <property type="protein sequence ID" value="MFC4735433.1"/>
    <property type="molecule type" value="Genomic_DNA"/>
</dbReference>
<dbReference type="SUPFAM" id="SSF55729">
    <property type="entry name" value="Acyl-CoA N-acyltransferases (Nat)"/>
    <property type="match status" value="1"/>
</dbReference>
<gene>
    <name evidence="2" type="ORF">ACFO4L_02435</name>
</gene>
<dbReference type="Gene3D" id="3.40.630.30">
    <property type="match status" value="1"/>
</dbReference>